<accession>A0AAD4N8D0</accession>
<protein>
    <submittedName>
        <fullName evidence="2">Uncharacterized protein</fullName>
    </submittedName>
</protein>
<dbReference type="Proteomes" id="UP001201812">
    <property type="component" value="Unassembled WGS sequence"/>
</dbReference>
<evidence type="ECO:0000256" key="1">
    <source>
        <dbReference type="SAM" id="MobiDB-lite"/>
    </source>
</evidence>
<evidence type="ECO:0000313" key="2">
    <source>
        <dbReference type="EMBL" id="KAI1715351.1"/>
    </source>
</evidence>
<evidence type="ECO:0000313" key="3">
    <source>
        <dbReference type="Proteomes" id="UP001201812"/>
    </source>
</evidence>
<feature type="region of interest" description="Disordered" evidence="1">
    <location>
        <begin position="1"/>
        <end position="52"/>
    </location>
</feature>
<gene>
    <name evidence="2" type="ORF">DdX_07656</name>
</gene>
<name>A0AAD4N8D0_9BILA</name>
<proteinExistence type="predicted"/>
<sequence>MADEFANIEVDGGSKSMATEDAQANTSLVQSTSGADRSSISANTRKGKQNKQTGMWNGVMMICSNDMRIFTHSVDVRICKGGIARQVKSMGRSTSLMSLFVRSMVVMSRC</sequence>
<keyword evidence="3" id="KW-1185">Reference proteome</keyword>
<organism evidence="2 3">
    <name type="scientific">Ditylenchus destructor</name>
    <dbReference type="NCBI Taxonomy" id="166010"/>
    <lineage>
        <taxon>Eukaryota</taxon>
        <taxon>Metazoa</taxon>
        <taxon>Ecdysozoa</taxon>
        <taxon>Nematoda</taxon>
        <taxon>Chromadorea</taxon>
        <taxon>Rhabditida</taxon>
        <taxon>Tylenchina</taxon>
        <taxon>Tylenchomorpha</taxon>
        <taxon>Sphaerularioidea</taxon>
        <taxon>Anguinidae</taxon>
        <taxon>Anguininae</taxon>
        <taxon>Ditylenchus</taxon>
    </lineage>
</organism>
<comment type="caution">
    <text evidence="2">The sequence shown here is derived from an EMBL/GenBank/DDBJ whole genome shotgun (WGS) entry which is preliminary data.</text>
</comment>
<reference evidence="2" key="1">
    <citation type="submission" date="2022-01" db="EMBL/GenBank/DDBJ databases">
        <title>Genome Sequence Resource for Two Populations of Ditylenchus destructor, the Migratory Endoparasitic Phytonematode.</title>
        <authorList>
            <person name="Zhang H."/>
            <person name="Lin R."/>
            <person name="Xie B."/>
        </authorList>
    </citation>
    <scope>NUCLEOTIDE SEQUENCE</scope>
    <source>
        <strain evidence="2">BazhouSP</strain>
    </source>
</reference>
<dbReference type="EMBL" id="JAKKPZ010000011">
    <property type="protein sequence ID" value="KAI1715351.1"/>
    <property type="molecule type" value="Genomic_DNA"/>
</dbReference>
<feature type="compositionally biased region" description="Polar residues" evidence="1">
    <location>
        <begin position="22"/>
        <end position="52"/>
    </location>
</feature>
<dbReference type="AlphaFoldDB" id="A0AAD4N8D0"/>